<evidence type="ECO:0000313" key="4">
    <source>
        <dbReference type="EMBL" id="MVN88690.1"/>
    </source>
</evidence>
<dbReference type="GO" id="GO:0046872">
    <property type="term" value="F:metal ion binding"/>
    <property type="evidence" value="ECO:0007669"/>
    <property type="project" value="UniProtKB-KW"/>
</dbReference>
<dbReference type="InterPro" id="IPR051158">
    <property type="entry name" value="Metallophosphoesterase_sf"/>
</dbReference>
<proteinExistence type="predicted"/>
<organism evidence="4 5">
    <name type="scientific">Deinococcus arboris</name>
    <dbReference type="NCBI Taxonomy" id="2682977"/>
    <lineage>
        <taxon>Bacteria</taxon>
        <taxon>Thermotogati</taxon>
        <taxon>Deinococcota</taxon>
        <taxon>Deinococci</taxon>
        <taxon>Deinococcales</taxon>
        <taxon>Deinococcaceae</taxon>
        <taxon>Deinococcus</taxon>
    </lineage>
</organism>
<dbReference type="EMBL" id="WQLB01000032">
    <property type="protein sequence ID" value="MVN88690.1"/>
    <property type="molecule type" value="Genomic_DNA"/>
</dbReference>
<keyword evidence="1" id="KW-0479">Metal-binding</keyword>
<reference evidence="4 5" key="1">
    <citation type="submission" date="2019-12" db="EMBL/GenBank/DDBJ databases">
        <title>Deinococcus sp. HMF7620 Genome sequencing and assembly.</title>
        <authorList>
            <person name="Kang H."/>
            <person name="Kim H."/>
            <person name="Joh K."/>
        </authorList>
    </citation>
    <scope>NUCLEOTIDE SEQUENCE [LARGE SCALE GENOMIC DNA]</scope>
    <source>
        <strain evidence="4 5">HMF7620</strain>
    </source>
</reference>
<gene>
    <name evidence="4" type="ORF">GO986_18290</name>
</gene>
<dbReference type="AlphaFoldDB" id="A0A7C9I0Y4"/>
<keyword evidence="5" id="KW-1185">Reference proteome</keyword>
<comment type="caution">
    <text evidence="4">The sequence shown here is derived from an EMBL/GenBank/DDBJ whole genome shotgun (WGS) entry which is preliminary data.</text>
</comment>
<dbReference type="CDD" id="cd07385">
    <property type="entry name" value="MPP_YkuE_C"/>
    <property type="match status" value="1"/>
</dbReference>
<protein>
    <submittedName>
        <fullName evidence="4">Metallophosphoesterase</fullName>
    </submittedName>
</protein>
<sequence>MWITRALGALGWGVLTFGTVSVLNSYQFVVSRQRAALPGLTRPVRIAHLSDLHYGVFMRRGLVRRWVSATLAAQPDLIVVTGDFLDSGVGRRRHRGLLEELSRLHAPLGVYGVWGNHDWTSLNTGAARVTFAEQLRVAGVRLINNAGVQLRDDLYLAGVDDWWFGIQDLEVALRGRVSGATVLLAHNPDYLSQVPPSVGLTLSGHTHGGQVRLPLVGPLKRHSTLLNVLRGWVRGARIVQSPAEGHPTASPGGEALGFVSQGLGVTGVPMRWACPAEIVVFDLEPAEAR</sequence>
<evidence type="ECO:0000256" key="2">
    <source>
        <dbReference type="ARBA" id="ARBA00022801"/>
    </source>
</evidence>
<evidence type="ECO:0000256" key="1">
    <source>
        <dbReference type="ARBA" id="ARBA00022723"/>
    </source>
</evidence>
<dbReference type="GO" id="GO:0009245">
    <property type="term" value="P:lipid A biosynthetic process"/>
    <property type="evidence" value="ECO:0007669"/>
    <property type="project" value="TreeGrafter"/>
</dbReference>
<evidence type="ECO:0000259" key="3">
    <source>
        <dbReference type="Pfam" id="PF00149"/>
    </source>
</evidence>
<accession>A0A7C9I0Y4</accession>
<evidence type="ECO:0000313" key="5">
    <source>
        <dbReference type="Proteomes" id="UP000483286"/>
    </source>
</evidence>
<dbReference type="Pfam" id="PF00149">
    <property type="entry name" value="Metallophos"/>
    <property type="match status" value="1"/>
</dbReference>
<dbReference type="SUPFAM" id="SSF56300">
    <property type="entry name" value="Metallo-dependent phosphatases"/>
    <property type="match status" value="1"/>
</dbReference>
<dbReference type="Proteomes" id="UP000483286">
    <property type="component" value="Unassembled WGS sequence"/>
</dbReference>
<dbReference type="PANTHER" id="PTHR31302:SF31">
    <property type="entry name" value="PHOSPHODIESTERASE YAEI"/>
    <property type="match status" value="1"/>
</dbReference>
<dbReference type="Gene3D" id="3.60.21.10">
    <property type="match status" value="1"/>
</dbReference>
<feature type="domain" description="Calcineurin-like phosphoesterase" evidence="3">
    <location>
        <begin position="45"/>
        <end position="208"/>
    </location>
</feature>
<keyword evidence="2" id="KW-0378">Hydrolase</keyword>
<dbReference type="RefSeq" id="WP_157460744.1">
    <property type="nucleotide sequence ID" value="NZ_WQLB01000032.1"/>
</dbReference>
<dbReference type="InterPro" id="IPR029052">
    <property type="entry name" value="Metallo-depent_PP-like"/>
</dbReference>
<dbReference type="GO" id="GO:0008758">
    <property type="term" value="F:UDP-2,3-diacylglucosamine hydrolase activity"/>
    <property type="evidence" value="ECO:0007669"/>
    <property type="project" value="TreeGrafter"/>
</dbReference>
<dbReference type="GO" id="GO:0016020">
    <property type="term" value="C:membrane"/>
    <property type="evidence" value="ECO:0007669"/>
    <property type="project" value="GOC"/>
</dbReference>
<name>A0A7C9I0Y4_9DEIO</name>
<dbReference type="InterPro" id="IPR004843">
    <property type="entry name" value="Calcineurin-like_PHP"/>
</dbReference>
<dbReference type="PANTHER" id="PTHR31302">
    <property type="entry name" value="TRANSMEMBRANE PROTEIN WITH METALLOPHOSPHOESTERASE DOMAIN-RELATED"/>
    <property type="match status" value="1"/>
</dbReference>